<comment type="cofactor">
    <cofactor evidence="1 2">
        <name>Zn(2+)</name>
        <dbReference type="ChEBI" id="CHEBI:29105"/>
    </cofactor>
    <text evidence="1 2">Binds 1 zinc ion per subunit.</text>
</comment>
<keyword evidence="1 2" id="KW-0378">Hydrolase</keyword>
<evidence type="ECO:0000313" key="4">
    <source>
        <dbReference type="Ensembl" id="ENSKMAP00000019875.1"/>
    </source>
</evidence>
<feature type="binding site" evidence="1">
    <location>
        <position position="158"/>
    </location>
    <ligand>
        <name>Zn(2+)</name>
        <dbReference type="ChEBI" id="CHEBI:29105"/>
        <note>catalytic</note>
    </ligand>
</feature>
<reference evidence="4" key="2">
    <citation type="submission" date="2025-09" db="UniProtKB">
        <authorList>
            <consortium name="Ensembl"/>
        </authorList>
    </citation>
    <scope>IDENTIFICATION</scope>
</reference>
<reference evidence="4" key="1">
    <citation type="submission" date="2025-08" db="UniProtKB">
        <authorList>
            <consortium name="Ensembl"/>
        </authorList>
    </citation>
    <scope>IDENTIFICATION</scope>
</reference>
<dbReference type="InterPro" id="IPR001506">
    <property type="entry name" value="Peptidase_M12A"/>
</dbReference>
<dbReference type="OMA" id="HENTCLE"/>
<comment type="caution">
    <text evidence="1">Lacks conserved residue(s) required for the propagation of feature annotation.</text>
</comment>
<dbReference type="InterPro" id="IPR006026">
    <property type="entry name" value="Peptidase_Metallo"/>
</dbReference>
<feature type="domain" description="Peptidase M12A" evidence="3">
    <location>
        <begin position="50"/>
        <end position="247"/>
    </location>
</feature>
<keyword evidence="2" id="KW-0732">Signal</keyword>
<feature type="binding site" evidence="1">
    <location>
        <position position="148"/>
    </location>
    <ligand>
        <name>Zn(2+)</name>
        <dbReference type="ChEBI" id="CHEBI:29105"/>
        <note>catalytic</note>
    </ligand>
</feature>
<dbReference type="InterPro" id="IPR024079">
    <property type="entry name" value="MetalloPept_cat_dom_sf"/>
</dbReference>
<name>A0A3Q3ATU8_KRYMA</name>
<evidence type="ECO:0000256" key="2">
    <source>
        <dbReference type="RuleBase" id="RU361183"/>
    </source>
</evidence>
<dbReference type="PROSITE" id="PS51864">
    <property type="entry name" value="ASTACIN"/>
    <property type="match status" value="1"/>
</dbReference>
<sequence>MTIIMVPAFLFLIFFSITNISLNAPIDDQDDFKTPTLQDDIAIPDIIGRNADPCTAIGCKWPKSGRFVTVPYEISSAYSKTEREVIIKGLESFHRTTCIRFAPRKSCDHNYIHFFSGEGCWSYVGRQKGEQRLSLMRNGCLYHSTVQHEILHALGFKHEQVRSDRDTYVQILFENIKPKKEGNFKKVQTNNLGTPYDFNSVMEYSNKAFSKNGKPTIVARCDPNLKFGHATQMSLNDITRVNRLYNC</sequence>
<dbReference type="Pfam" id="PF01400">
    <property type="entry name" value="Astacin"/>
    <property type="match status" value="1"/>
</dbReference>
<keyword evidence="1 2" id="KW-0862">Zinc</keyword>
<keyword evidence="5" id="KW-1185">Reference proteome</keyword>
<dbReference type="EC" id="3.4.24.-" evidence="2"/>
<dbReference type="OrthoDB" id="291007at2759"/>
<protein>
    <recommendedName>
        <fullName evidence="2">Metalloendopeptidase</fullName>
        <ecNumber evidence="2">3.4.24.-</ecNumber>
    </recommendedName>
</protein>
<dbReference type="PANTHER" id="PTHR10127:SF899">
    <property type="entry name" value="ASTACIN-LIKE METALLOENDOPEPTIDASE-RELATED"/>
    <property type="match status" value="1"/>
</dbReference>
<dbReference type="Proteomes" id="UP000264800">
    <property type="component" value="Unplaced"/>
</dbReference>
<dbReference type="RefSeq" id="XP_017290497.1">
    <property type="nucleotide sequence ID" value="XM_017435008.3"/>
</dbReference>
<accession>A0A3Q3ATU8</accession>
<keyword evidence="1 2" id="KW-0645">Protease</keyword>
<keyword evidence="1 2" id="KW-0482">Metalloprotease</keyword>
<dbReference type="PANTHER" id="PTHR10127">
    <property type="entry name" value="DISCOIDIN, CUB, EGF, LAMININ , AND ZINC METALLOPROTEASE DOMAIN CONTAINING"/>
    <property type="match status" value="1"/>
</dbReference>
<feature type="chain" id="PRO_5018377282" description="Metalloendopeptidase" evidence="2">
    <location>
        <begin position="24"/>
        <end position="247"/>
    </location>
</feature>
<evidence type="ECO:0000259" key="3">
    <source>
        <dbReference type="PROSITE" id="PS51864"/>
    </source>
</evidence>
<evidence type="ECO:0000256" key="1">
    <source>
        <dbReference type="PROSITE-ProRule" id="PRU01211"/>
    </source>
</evidence>
<dbReference type="AlphaFoldDB" id="A0A3Q3ATU8"/>
<dbReference type="Gene3D" id="3.40.390.10">
    <property type="entry name" value="Collagenase (Catalytic Domain)"/>
    <property type="match status" value="1"/>
</dbReference>
<dbReference type="KEGG" id="kmr:108247113"/>
<dbReference type="GeneID" id="108247113"/>
<dbReference type="Ensembl" id="ENSKMAT00000020141.1">
    <property type="protein sequence ID" value="ENSKMAP00000019875.1"/>
    <property type="gene ID" value="ENSKMAG00000014781.1"/>
</dbReference>
<dbReference type="GO" id="GO:0006508">
    <property type="term" value="P:proteolysis"/>
    <property type="evidence" value="ECO:0007669"/>
    <property type="project" value="UniProtKB-KW"/>
</dbReference>
<keyword evidence="1 2" id="KW-0479">Metal-binding</keyword>
<dbReference type="GO" id="GO:0008270">
    <property type="term" value="F:zinc ion binding"/>
    <property type="evidence" value="ECO:0007669"/>
    <property type="project" value="UniProtKB-UniRule"/>
</dbReference>
<organism evidence="4 5">
    <name type="scientific">Kryptolebias marmoratus</name>
    <name type="common">Mangrove killifish</name>
    <name type="synonym">Rivulus marmoratus</name>
    <dbReference type="NCBI Taxonomy" id="37003"/>
    <lineage>
        <taxon>Eukaryota</taxon>
        <taxon>Metazoa</taxon>
        <taxon>Chordata</taxon>
        <taxon>Craniata</taxon>
        <taxon>Vertebrata</taxon>
        <taxon>Euteleostomi</taxon>
        <taxon>Actinopterygii</taxon>
        <taxon>Neopterygii</taxon>
        <taxon>Teleostei</taxon>
        <taxon>Neoteleostei</taxon>
        <taxon>Acanthomorphata</taxon>
        <taxon>Ovalentaria</taxon>
        <taxon>Atherinomorphae</taxon>
        <taxon>Cyprinodontiformes</taxon>
        <taxon>Rivulidae</taxon>
        <taxon>Kryptolebias</taxon>
    </lineage>
</organism>
<proteinExistence type="predicted"/>
<dbReference type="PRINTS" id="PR00480">
    <property type="entry name" value="ASTACIN"/>
</dbReference>
<feature type="binding site" evidence="1">
    <location>
        <position position="152"/>
    </location>
    <ligand>
        <name>Zn(2+)</name>
        <dbReference type="ChEBI" id="CHEBI:29105"/>
        <note>catalytic</note>
    </ligand>
</feature>
<dbReference type="GO" id="GO:0004222">
    <property type="term" value="F:metalloendopeptidase activity"/>
    <property type="evidence" value="ECO:0007669"/>
    <property type="project" value="UniProtKB-UniRule"/>
</dbReference>
<dbReference type="SUPFAM" id="SSF55486">
    <property type="entry name" value="Metalloproteases ('zincins'), catalytic domain"/>
    <property type="match status" value="1"/>
</dbReference>
<evidence type="ECO:0000313" key="5">
    <source>
        <dbReference type="Proteomes" id="UP000264800"/>
    </source>
</evidence>
<feature type="active site" evidence="1">
    <location>
        <position position="149"/>
    </location>
</feature>
<dbReference type="GeneTree" id="ENSGT00940000163716"/>
<dbReference type="SMART" id="SM00235">
    <property type="entry name" value="ZnMc"/>
    <property type="match status" value="1"/>
</dbReference>
<feature type="signal peptide" evidence="2">
    <location>
        <begin position="1"/>
        <end position="23"/>
    </location>
</feature>